<dbReference type="PROSITE" id="PS00617">
    <property type="entry name" value="RECF_1"/>
    <property type="match status" value="1"/>
</dbReference>
<dbReference type="GO" id="GO:0000731">
    <property type="term" value="P:DNA synthesis involved in DNA repair"/>
    <property type="evidence" value="ECO:0007669"/>
    <property type="project" value="TreeGrafter"/>
</dbReference>
<comment type="subcellular location">
    <subcellularLocation>
        <location evidence="1">Cytoplasm</location>
    </subcellularLocation>
</comment>
<feature type="domain" description="RecF/RecN/SMC N-terminal" evidence="9">
    <location>
        <begin position="3"/>
        <end position="361"/>
    </location>
</feature>
<evidence type="ECO:0000256" key="7">
    <source>
        <dbReference type="ARBA" id="ARBA00022840"/>
    </source>
</evidence>
<dbReference type="Gene3D" id="3.40.50.300">
    <property type="entry name" value="P-loop containing nucleotide triphosphate hydrolases"/>
    <property type="match status" value="1"/>
</dbReference>
<dbReference type="InterPro" id="IPR001238">
    <property type="entry name" value="DNA-binding_RecF"/>
</dbReference>
<evidence type="ECO:0000259" key="9">
    <source>
        <dbReference type="Pfam" id="PF02463"/>
    </source>
</evidence>
<dbReference type="Pfam" id="PF02463">
    <property type="entry name" value="SMC_N"/>
    <property type="match status" value="1"/>
</dbReference>
<keyword evidence="4" id="KW-0963">Cytoplasm</keyword>
<evidence type="ECO:0000256" key="6">
    <source>
        <dbReference type="ARBA" id="ARBA00022741"/>
    </source>
</evidence>
<reference evidence="10" key="1">
    <citation type="submission" date="2019-03" db="EMBL/GenBank/DDBJ databases">
        <title>Single cell metagenomics reveals metabolic interactions within the superorganism composed of flagellate Streblomastix strix and complex community of Bacteroidetes bacteria on its surface.</title>
        <authorList>
            <person name="Treitli S.C."/>
            <person name="Kolisko M."/>
            <person name="Husnik F."/>
            <person name="Keeling P."/>
            <person name="Hampl V."/>
        </authorList>
    </citation>
    <scope>NUCLEOTIDE SEQUENCE</scope>
    <source>
        <strain evidence="10">STM</strain>
    </source>
</reference>
<keyword evidence="5" id="KW-0235">DNA replication</keyword>
<evidence type="ECO:0000313" key="10">
    <source>
        <dbReference type="EMBL" id="KAA6326163.1"/>
    </source>
</evidence>
<sequence length="374" mass="43371">MILKRISILNYKNIEQAELSFSTKLNCLFGLNGMGKTNLLDAVYFLSFCKSAGCPIDSQNIRHEEEFFVIQGFYEKEDGSPEEIYCGLKRGQKKRFKRNKKEYERLSEHIGFLPLVMVSPADSELISGGSEERRRFMDIVISQYDKEYLNALIRYNKALAQRNMLLKSEQPVEDDLFLIWEETMAQVGEIVYHKREAFIREFLPTFQTFYALISQDKEQMGLIYNSHARGDASLLEVIKESRLRDKIMGYSLRGIHKDELDMLLGEFPIKREGSQGQNKTYLIALKLAQFDFLKRNGVTIPLLLLDDIFDKLDASRVEEIIKLVASNRFGQIFITDTNREHLDRILPKAGSDYKVFQVDKGVIYEMKGENNETE</sequence>
<organism evidence="10">
    <name type="scientific">termite gut metagenome</name>
    <dbReference type="NCBI Taxonomy" id="433724"/>
    <lineage>
        <taxon>unclassified sequences</taxon>
        <taxon>metagenomes</taxon>
        <taxon>organismal metagenomes</taxon>
    </lineage>
</organism>
<dbReference type="PROSITE" id="PS00618">
    <property type="entry name" value="RECF_2"/>
    <property type="match status" value="1"/>
</dbReference>
<dbReference type="GO" id="GO:0006260">
    <property type="term" value="P:DNA replication"/>
    <property type="evidence" value="ECO:0007669"/>
    <property type="project" value="UniProtKB-KW"/>
</dbReference>
<dbReference type="GO" id="GO:0003697">
    <property type="term" value="F:single-stranded DNA binding"/>
    <property type="evidence" value="ECO:0007669"/>
    <property type="project" value="InterPro"/>
</dbReference>
<evidence type="ECO:0000256" key="5">
    <source>
        <dbReference type="ARBA" id="ARBA00022705"/>
    </source>
</evidence>
<evidence type="ECO:0000256" key="4">
    <source>
        <dbReference type="ARBA" id="ARBA00022490"/>
    </source>
</evidence>
<dbReference type="InterPro" id="IPR027417">
    <property type="entry name" value="P-loop_NTPase"/>
</dbReference>
<dbReference type="InterPro" id="IPR042174">
    <property type="entry name" value="RecF_2"/>
</dbReference>
<dbReference type="PANTHER" id="PTHR32182:SF0">
    <property type="entry name" value="DNA REPLICATION AND REPAIR PROTEIN RECF"/>
    <property type="match status" value="1"/>
</dbReference>
<evidence type="ECO:0000256" key="8">
    <source>
        <dbReference type="ARBA" id="ARBA00023125"/>
    </source>
</evidence>
<keyword evidence="7" id="KW-0067">ATP-binding</keyword>
<dbReference type="GO" id="GO:0005524">
    <property type="term" value="F:ATP binding"/>
    <property type="evidence" value="ECO:0007669"/>
    <property type="project" value="UniProtKB-KW"/>
</dbReference>
<dbReference type="AlphaFoldDB" id="A0A5J4R097"/>
<proteinExistence type="inferred from homology"/>
<dbReference type="GO" id="GO:0006302">
    <property type="term" value="P:double-strand break repair"/>
    <property type="evidence" value="ECO:0007669"/>
    <property type="project" value="TreeGrafter"/>
</dbReference>
<keyword evidence="8" id="KW-0238">DNA-binding</keyword>
<dbReference type="EMBL" id="SNRY01002214">
    <property type="protein sequence ID" value="KAA6326163.1"/>
    <property type="molecule type" value="Genomic_DNA"/>
</dbReference>
<evidence type="ECO:0000256" key="3">
    <source>
        <dbReference type="ARBA" id="ARBA00020170"/>
    </source>
</evidence>
<comment type="similarity">
    <text evidence="2">Belongs to the RecF family.</text>
</comment>
<protein>
    <recommendedName>
        <fullName evidence="3">DNA replication and repair protein RecF</fullName>
    </recommendedName>
</protein>
<dbReference type="PANTHER" id="PTHR32182">
    <property type="entry name" value="DNA REPLICATION AND REPAIR PROTEIN RECF"/>
    <property type="match status" value="1"/>
</dbReference>
<accession>A0A5J4R097</accession>
<gene>
    <name evidence="10" type="ORF">EZS27_024694</name>
</gene>
<evidence type="ECO:0000256" key="2">
    <source>
        <dbReference type="ARBA" id="ARBA00008016"/>
    </source>
</evidence>
<evidence type="ECO:0000256" key="1">
    <source>
        <dbReference type="ARBA" id="ARBA00004496"/>
    </source>
</evidence>
<comment type="caution">
    <text evidence="10">The sequence shown here is derived from an EMBL/GenBank/DDBJ whole genome shotgun (WGS) entry which is preliminary data.</text>
</comment>
<dbReference type="NCBIfam" id="TIGR00611">
    <property type="entry name" value="recf"/>
    <property type="match status" value="1"/>
</dbReference>
<keyword evidence="6" id="KW-0547">Nucleotide-binding</keyword>
<dbReference type="InterPro" id="IPR018078">
    <property type="entry name" value="DNA-binding_RecF_CS"/>
</dbReference>
<dbReference type="InterPro" id="IPR003395">
    <property type="entry name" value="RecF/RecN/SMC_N"/>
</dbReference>
<dbReference type="GO" id="GO:0005737">
    <property type="term" value="C:cytoplasm"/>
    <property type="evidence" value="ECO:0007669"/>
    <property type="project" value="UniProtKB-SubCell"/>
</dbReference>
<dbReference type="SUPFAM" id="SSF52540">
    <property type="entry name" value="P-loop containing nucleoside triphosphate hydrolases"/>
    <property type="match status" value="1"/>
</dbReference>
<dbReference type="Gene3D" id="1.20.1050.90">
    <property type="entry name" value="RecF/RecN/SMC, N-terminal domain"/>
    <property type="match status" value="1"/>
</dbReference>
<name>A0A5J4R097_9ZZZZ</name>
<dbReference type="HAMAP" id="MF_00365">
    <property type="entry name" value="RecF"/>
    <property type="match status" value="1"/>
</dbReference>